<dbReference type="EMBL" id="JAGKQM010000003">
    <property type="protein sequence ID" value="KAH0932129.1"/>
    <property type="molecule type" value="Genomic_DNA"/>
</dbReference>
<accession>A0ABQ8DRZ2</accession>
<evidence type="ECO:0000313" key="1">
    <source>
        <dbReference type="EMBL" id="KAH0932129.1"/>
    </source>
</evidence>
<protein>
    <submittedName>
        <fullName evidence="1">Uncharacterized protein</fullName>
    </submittedName>
</protein>
<organism evidence="1 2">
    <name type="scientific">Brassica napus</name>
    <name type="common">Rape</name>
    <dbReference type="NCBI Taxonomy" id="3708"/>
    <lineage>
        <taxon>Eukaryota</taxon>
        <taxon>Viridiplantae</taxon>
        <taxon>Streptophyta</taxon>
        <taxon>Embryophyta</taxon>
        <taxon>Tracheophyta</taxon>
        <taxon>Spermatophyta</taxon>
        <taxon>Magnoliopsida</taxon>
        <taxon>eudicotyledons</taxon>
        <taxon>Gunneridae</taxon>
        <taxon>Pentapetalae</taxon>
        <taxon>rosids</taxon>
        <taxon>malvids</taxon>
        <taxon>Brassicales</taxon>
        <taxon>Brassicaceae</taxon>
        <taxon>Brassiceae</taxon>
        <taxon>Brassica</taxon>
    </lineage>
</organism>
<keyword evidence="2" id="KW-1185">Reference proteome</keyword>
<proteinExistence type="predicted"/>
<sequence>MQSRFVDRSLLSSTAQVLESLHFKSDQQCSDVDVEFWIITAVKRGLREPSRLPHAEHLWY</sequence>
<comment type="caution">
    <text evidence="1">The sequence shown here is derived from an EMBL/GenBank/DDBJ whole genome shotgun (WGS) entry which is preliminary data.</text>
</comment>
<dbReference type="Proteomes" id="UP000824890">
    <property type="component" value="Unassembled WGS sequence"/>
</dbReference>
<gene>
    <name evidence="1" type="ORF">HID58_009246</name>
</gene>
<name>A0ABQ8DRZ2_BRANA</name>
<reference evidence="1 2" key="1">
    <citation type="submission" date="2021-05" db="EMBL/GenBank/DDBJ databases">
        <title>Genome Assembly of Synthetic Allotetraploid Brassica napus Reveals Homoeologous Exchanges between Subgenomes.</title>
        <authorList>
            <person name="Davis J.T."/>
        </authorList>
    </citation>
    <scope>NUCLEOTIDE SEQUENCE [LARGE SCALE GENOMIC DNA]</scope>
    <source>
        <strain evidence="2">cv. Da-Ae</strain>
        <tissue evidence="1">Seedling</tissue>
    </source>
</reference>
<evidence type="ECO:0000313" key="2">
    <source>
        <dbReference type="Proteomes" id="UP000824890"/>
    </source>
</evidence>